<comment type="caution">
    <text evidence="3">The sequence shown here is derived from an EMBL/GenBank/DDBJ whole genome shotgun (WGS) entry which is preliminary data.</text>
</comment>
<dbReference type="InterPro" id="IPR051532">
    <property type="entry name" value="Ester_Hydrolysis_Enzymes"/>
</dbReference>
<accession>A0ABP9QEP1</accession>
<dbReference type="PANTHER" id="PTHR30383:SF24">
    <property type="entry name" value="THIOESTERASE 1_PROTEASE 1_LYSOPHOSPHOLIPASE L1"/>
    <property type="match status" value="1"/>
</dbReference>
<organism evidence="3 4">
    <name type="scientific">Viridibacterium curvum</name>
    <dbReference type="NCBI Taxonomy" id="1101404"/>
    <lineage>
        <taxon>Bacteria</taxon>
        <taxon>Pseudomonadati</taxon>
        <taxon>Pseudomonadota</taxon>
        <taxon>Betaproteobacteria</taxon>
        <taxon>Rhodocyclales</taxon>
        <taxon>Rhodocyclaceae</taxon>
        <taxon>Viridibacterium</taxon>
    </lineage>
</organism>
<evidence type="ECO:0000256" key="1">
    <source>
        <dbReference type="SAM" id="SignalP"/>
    </source>
</evidence>
<dbReference type="PANTHER" id="PTHR30383">
    <property type="entry name" value="THIOESTERASE 1/PROTEASE 1/LYSOPHOSPHOLIPASE L1"/>
    <property type="match status" value="1"/>
</dbReference>
<dbReference type="InterPro" id="IPR036514">
    <property type="entry name" value="SGNH_hydro_sf"/>
</dbReference>
<dbReference type="InterPro" id="IPR008265">
    <property type="entry name" value="Lipase_GDSL_AS"/>
</dbReference>
<dbReference type="CDD" id="cd01822">
    <property type="entry name" value="Lysophospholipase_L1_like"/>
    <property type="match status" value="1"/>
</dbReference>
<gene>
    <name evidence="3" type="ORF">GCM10025770_08430</name>
</gene>
<dbReference type="SUPFAM" id="SSF52266">
    <property type="entry name" value="SGNH hydrolase"/>
    <property type="match status" value="1"/>
</dbReference>
<reference evidence="4" key="1">
    <citation type="journal article" date="2019" name="Int. J. Syst. Evol. Microbiol.">
        <title>The Global Catalogue of Microorganisms (GCM) 10K type strain sequencing project: providing services to taxonomists for standard genome sequencing and annotation.</title>
        <authorList>
            <consortium name="The Broad Institute Genomics Platform"/>
            <consortium name="The Broad Institute Genome Sequencing Center for Infectious Disease"/>
            <person name="Wu L."/>
            <person name="Ma J."/>
        </authorList>
    </citation>
    <scope>NUCLEOTIDE SEQUENCE [LARGE SCALE GENOMIC DNA]</scope>
    <source>
        <strain evidence="4">JCM 18715</strain>
    </source>
</reference>
<feature type="chain" id="PRO_5045511269" evidence="1">
    <location>
        <begin position="33"/>
        <end position="213"/>
    </location>
</feature>
<proteinExistence type="predicted"/>
<dbReference type="EMBL" id="BAABLD010000005">
    <property type="protein sequence ID" value="GAA5160605.1"/>
    <property type="molecule type" value="Genomic_DNA"/>
</dbReference>
<name>A0ABP9QEP1_9RHOO</name>
<dbReference type="InterPro" id="IPR013830">
    <property type="entry name" value="SGNH_hydro"/>
</dbReference>
<keyword evidence="1" id="KW-0732">Signal</keyword>
<keyword evidence="4" id="KW-1185">Reference proteome</keyword>
<protein>
    <submittedName>
        <fullName evidence="3">Arylesterase</fullName>
    </submittedName>
</protein>
<dbReference type="PROSITE" id="PS01098">
    <property type="entry name" value="LIPASE_GDSL_SER"/>
    <property type="match status" value="1"/>
</dbReference>
<feature type="signal peptide" evidence="1">
    <location>
        <begin position="1"/>
        <end position="32"/>
    </location>
</feature>
<dbReference type="Proteomes" id="UP001500547">
    <property type="component" value="Unassembled WGS sequence"/>
</dbReference>
<dbReference type="Gene3D" id="3.40.50.1110">
    <property type="entry name" value="SGNH hydrolase"/>
    <property type="match status" value="1"/>
</dbReference>
<dbReference type="Pfam" id="PF13472">
    <property type="entry name" value="Lipase_GDSL_2"/>
    <property type="match status" value="1"/>
</dbReference>
<feature type="domain" description="SGNH hydrolase-type esterase" evidence="2">
    <location>
        <begin position="37"/>
        <end position="196"/>
    </location>
</feature>
<evidence type="ECO:0000313" key="3">
    <source>
        <dbReference type="EMBL" id="GAA5160605.1"/>
    </source>
</evidence>
<sequence length="213" mass="23013">MLHGFPLIWRSAFLRRCATLLAALLCCATAHAAGILVMGDSLSAGYGIDQQKAWPTLLGAKLQREGYRHTVHNASISGETTAGGRSRFTAELARTRPEIVILELGANDGLRGLSLKAMNENLDAMISAAKASRAKVLLLGMRMPPNLGQAYTQKFHASFADLAKTHKIALVPFLLDGIATRRELIQADGLHPTAEAQPMILDIVWPALKPLLK</sequence>
<evidence type="ECO:0000259" key="2">
    <source>
        <dbReference type="Pfam" id="PF13472"/>
    </source>
</evidence>
<evidence type="ECO:0000313" key="4">
    <source>
        <dbReference type="Proteomes" id="UP001500547"/>
    </source>
</evidence>
<dbReference type="RefSeq" id="WP_425584662.1">
    <property type="nucleotide sequence ID" value="NZ_BAABLD010000005.1"/>
</dbReference>